<evidence type="ECO:0000256" key="3">
    <source>
        <dbReference type="ARBA" id="ARBA00022448"/>
    </source>
</evidence>
<evidence type="ECO:0000256" key="2">
    <source>
        <dbReference type="ARBA" id="ARBA00006012"/>
    </source>
</evidence>
<dbReference type="PROSITE" id="PS50893">
    <property type="entry name" value="ABC_TRANSPORTER_2"/>
    <property type="match status" value="2"/>
</dbReference>
<evidence type="ECO:0000256" key="4">
    <source>
        <dbReference type="ARBA" id="ARBA00022692"/>
    </source>
</evidence>
<feature type="transmembrane region" description="Helical" evidence="10">
    <location>
        <begin position="1984"/>
        <end position="2005"/>
    </location>
</feature>
<feature type="domain" description="ABC transporter" evidence="11">
    <location>
        <begin position="808"/>
        <end position="1084"/>
    </location>
</feature>
<evidence type="ECO:0000313" key="12">
    <source>
        <dbReference type="EMBL" id="GMF58431.1"/>
    </source>
</evidence>
<dbReference type="InterPro" id="IPR034003">
    <property type="entry name" value="ABCG_PDR_2"/>
</dbReference>
<dbReference type="Pfam" id="PF00005">
    <property type="entry name" value="ABC_tran"/>
    <property type="match status" value="2"/>
</dbReference>
<dbReference type="InterPro" id="IPR013525">
    <property type="entry name" value="ABC2_TM"/>
</dbReference>
<proteinExistence type="inferred from homology"/>
<dbReference type="InterPro" id="IPR003593">
    <property type="entry name" value="AAA+_ATPase"/>
</dbReference>
<feature type="compositionally biased region" description="Low complexity" evidence="9">
    <location>
        <begin position="609"/>
        <end position="622"/>
    </location>
</feature>
<feature type="transmembrane region" description="Helical" evidence="10">
    <location>
        <begin position="1785"/>
        <end position="1803"/>
    </location>
</feature>
<dbReference type="OrthoDB" id="104759at2759"/>
<dbReference type="InterPro" id="IPR003439">
    <property type="entry name" value="ABC_transporter-like_ATP-bd"/>
</dbReference>
<comment type="similarity">
    <text evidence="2">Belongs to the ABC transporter superfamily. ABCG family. PDR (TC 3.A.1.205) subfamily.</text>
</comment>
<protein>
    <submittedName>
        <fullName evidence="12">Unnamed protein product</fullName>
    </submittedName>
</protein>
<dbReference type="EMBL" id="BSXT01004658">
    <property type="protein sequence ID" value="GMF58431.1"/>
    <property type="molecule type" value="Genomic_DNA"/>
</dbReference>
<feature type="compositionally biased region" description="Polar residues" evidence="9">
    <location>
        <begin position="103"/>
        <end position="125"/>
    </location>
</feature>
<dbReference type="SUPFAM" id="SSF52540">
    <property type="entry name" value="P-loop containing nucleoside triphosphate hydrolases"/>
    <property type="match status" value="2"/>
</dbReference>
<feature type="transmembrane region" description="Helical" evidence="10">
    <location>
        <begin position="1880"/>
        <end position="1902"/>
    </location>
</feature>
<organism evidence="12 13">
    <name type="scientific">Phytophthora fragariaefolia</name>
    <dbReference type="NCBI Taxonomy" id="1490495"/>
    <lineage>
        <taxon>Eukaryota</taxon>
        <taxon>Sar</taxon>
        <taxon>Stramenopiles</taxon>
        <taxon>Oomycota</taxon>
        <taxon>Peronosporomycetes</taxon>
        <taxon>Peronosporales</taxon>
        <taxon>Peronosporaceae</taxon>
        <taxon>Phytophthora</taxon>
    </lineage>
</organism>
<feature type="transmembrane region" description="Helical" evidence="10">
    <location>
        <begin position="1365"/>
        <end position="1389"/>
    </location>
</feature>
<dbReference type="Pfam" id="PF01061">
    <property type="entry name" value="ABC2_membrane"/>
    <property type="match status" value="2"/>
</dbReference>
<name>A0A9W7D6P1_9STRA</name>
<keyword evidence="7 10" id="KW-1133">Transmembrane helix</keyword>
<comment type="subcellular location">
    <subcellularLocation>
        <location evidence="1">Membrane</location>
        <topology evidence="1">Multi-pass membrane protein</topology>
    </subcellularLocation>
</comment>
<keyword evidence="4 10" id="KW-0812">Transmembrane</keyword>
<dbReference type="FunFam" id="3.40.50.300:FF:000528">
    <property type="entry name" value="ABC transporter G family member 31"/>
    <property type="match status" value="1"/>
</dbReference>
<feature type="transmembrane region" description="Helical" evidence="10">
    <location>
        <begin position="1857"/>
        <end position="1874"/>
    </location>
</feature>
<keyword evidence="5" id="KW-0547">Nucleotide-binding</keyword>
<dbReference type="Gene3D" id="3.40.50.300">
    <property type="entry name" value="P-loop containing nucleotide triphosphate hydrolases"/>
    <property type="match status" value="2"/>
</dbReference>
<dbReference type="CDD" id="cd09620">
    <property type="entry name" value="CBM9_like_3"/>
    <property type="match status" value="1"/>
</dbReference>
<dbReference type="GO" id="GO:0016020">
    <property type="term" value="C:membrane"/>
    <property type="evidence" value="ECO:0007669"/>
    <property type="project" value="UniProtKB-SubCell"/>
</dbReference>
<dbReference type="InterPro" id="IPR027417">
    <property type="entry name" value="P-loop_NTPase"/>
</dbReference>
<evidence type="ECO:0000256" key="10">
    <source>
        <dbReference type="SAM" id="Phobius"/>
    </source>
</evidence>
<dbReference type="GO" id="GO:0016887">
    <property type="term" value="F:ATP hydrolysis activity"/>
    <property type="evidence" value="ECO:0007669"/>
    <property type="project" value="InterPro"/>
</dbReference>
<evidence type="ECO:0000256" key="1">
    <source>
        <dbReference type="ARBA" id="ARBA00004141"/>
    </source>
</evidence>
<feature type="transmembrane region" description="Helical" evidence="10">
    <location>
        <begin position="1184"/>
        <end position="1201"/>
    </location>
</feature>
<feature type="transmembrane region" description="Helical" evidence="10">
    <location>
        <begin position="1247"/>
        <end position="1270"/>
    </location>
</feature>
<evidence type="ECO:0000256" key="5">
    <source>
        <dbReference type="ARBA" id="ARBA00022741"/>
    </source>
</evidence>
<feature type="region of interest" description="Disordered" evidence="9">
    <location>
        <begin position="96"/>
        <end position="178"/>
    </location>
</feature>
<keyword evidence="6" id="KW-0067">ATP-binding</keyword>
<evidence type="ECO:0000256" key="6">
    <source>
        <dbReference type="ARBA" id="ARBA00022840"/>
    </source>
</evidence>
<dbReference type="InterPro" id="IPR043926">
    <property type="entry name" value="ABCG_dom"/>
</dbReference>
<dbReference type="GO" id="GO:0005524">
    <property type="term" value="F:ATP binding"/>
    <property type="evidence" value="ECO:0007669"/>
    <property type="project" value="UniProtKB-KW"/>
</dbReference>
<reference evidence="12" key="1">
    <citation type="submission" date="2023-04" db="EMBL/GenBank/DDBJ databases">
        <title>Phytophthora fragariaefolia NBRC 109709.</title>
        <authorList>
            <person name="Ichikawa N."/>
            <person name="Sato H."/>
            <person name="Tonouchi N."/>
        </authorList>
    </citation>
    <scope>NUCLEOTIDE SEQUENCE</scope>
    <source>
        <strain evidence="12">NBRC 109709</strain>
    </source>
</reference>
<feature type="domain" description="ABC transporter" evidence="11">
    <location>
        <begin position="1446"/>
        <end position="1688"/>
    </location>
</feature>
<feature type="region of interest" description="Disordered" evidence="9">
    <location>
        <begin position="403"/>
        <end position="423"/>
    </location>
</feature>
<accession>A0A9W7D6P1</accession>
<dbReference type="Gene3D" id="2.60.40.1190">
    <property type="match status" value="1"/>
</dbReference>
<dbReference type="CDD" id="cd03232">
    <property type="entry name" value="ABCG_PDR_domain2"/>
    <property type="match status" value="1"/>
</dbReference>
<evidence type="ECO:0000259" key="11">
    <source>
        <dbReference type="PROSITE" id="PS50893"/>
    </source>
</evidence>
<dbReference type="SUPFAM" id="SSF49344">
    <property type="entry name" value="CBD9-like"/>
    <property type="match status" value="1"/>
</dbReference>
<evidence type="ECO:0000256" key="9">
    <source>
        <dbReference type="SAM" id="MobiDB-lite"/>
    </source>
</evidence>
<keyword evidence="8 10" id="KW-0472">Membrane</keyword>
<keyword evidence="13" id="KW-1185">Reference proteome</keyword>
<sequence length="2010" mass="221080">MTGACVAGVGVAVAGASVVGAAVGAAVGAVVGASVAGDTVGAAVGLSPQSYSCLSGDVCTNQLSSYCSLPSKRRLVSMSTATSDSLTSHVAHAVTGARWPQPTDGSTQPQVESETSRHSASSGATQLPPVKDDKYARQSATATSPVSGQAVPVGAAPLPAQTVPRESATSASTGPERDYAARTELGAAEEGHRTIGAMVWNTVFWEVMEGEAISWDRALSVGLHAPDVWANPLDDATCSARQLCLMVMYGYCIRVDKEDWDHVPWSDAFVDIEGKERKPAEHPLTRFKMMYDDDTLYVGAELIEPKIWGTITEKNSTIELEVNCLNTIWELLLHRPYKDGYSIDNPFNLVSLRSAVFVDGLTNSPETECVRWCVEMSWSLAELQQFGKLRFRREVEGSFGAAGVQTGRATPRPPSASGRTTRSALTTTCTVAGDVWRVNFSRVQYELETVVNADTQQLQYQKVPDKREDNIVWAATGVIDIHRPERWGYVFFSSENELPGGELELSSAMSGFLEERMAIERILDAVYYRQRAFHASHGGFASTMAMLYTGLPPQTSPTSSGLPDDEVQVWKEAFPLRKLLHRYELDSPVISFRSDLATCSDSSNEVSKSARGTARSGARTASDGNHRKTSRHYAPALDQSDEDFIADLNALAGDGIMKENPPPAVMEISPPPLSPRSQKIQSLETRGLFSNFTVTVRSTTQEWHMAQDGRLWQTAASAWSNSHRFSPMALASSFVDKDVETAKTGEFGYDSGAQLMVSGSQALHDHVAGRLEQSLGKRLPQVEVRFKNVSASVSAVVQDETQGKSELPTLPNVVKLGVLKMLAKKRVVEKQILHTVSGVLKPSTMTLVLGQPGSGKSSLMKLLSGKLSTSGNLNVEGEVTYNGILQDEIRKRLPQFVTYVPQHDNHLPTLTTRETLQFAHECSGGELSKRDERLLVHGSDEENRAAVTAARALRKHYPDVVIRQLGLENCHNTIVGDVMQRGVSGGERKRITTGEMAFGENYVTIMDEISTGLDSAATIDIISTIRSSVKRFRKTLLISLLQPSPEVFALFDDVILLNDGYVMYHGPREQALDYFESLGFKCPPHRDVADFLLDLGTNKQHQYEVGPAPATAEQFREAFEQSGIYQNILNDLQEPVSPVLLRDNELHVISLPEFHQTFWSGTWTLVKREMTVTLRDTTAMKSRFFMAILLGLLQASTFYQFDDVDSQVVMGIAFVSINFVNTNHMALIPPAMAMRDVIGFVLTASGYILFELVLFFVSMVAAALYFFVACASPNTNIAFPVTQLLNLFFVTFSGYVVTKDTIPDYMIWVYWISPQGWGVRALAVNQYNDPRFVTCVYEGVDYCSRYGMQAGEYLLSVYGVPTEKYWLWLGLVVLAALSILLLVLSCLVLEYCRYESPTSTVVSGVPAEESYAEDEYAQLKTPKNARDDERVDVVLPPVKNFVPVTLAFNNLWYSVPDPSNPKEDINLLKGVSGFALPGTMTALMGSSGAGKTTLMDVIAGRKTGGKINGEIMLNGHAATELAIRRSTGYCEQMDIHSDTATFREALTFSAFLRQGTDVPESRKYDSVNECLDLLDLNPIADQIIRGSSMEQKKRLTIGVELAAQPSVLLLDEPTSGLDARSAKLIMDGVRKVAATGRTIVCTIHQPSTLVFELFDSLLLLKRGGEMVYFGKLGEKASELVNYFEAIDGVTKLDSGYNPATWMLEVIRAGVGNLNADTADFVALFKESEKYRQLQSVMDSEGVMRPSQSLSELTFSHKRAASNMTQASFLITRFFNLYWRTASYNLTRIVISVILGLLFGITYVEAEYNSYQGINSGMGMIFMAASYITFVTLSGVLPVTYQERVVFYRERAGQTCNAFWYFIGATIVEIPYSYLGQLLIYLLPGIDVASVFGLLINTILILFTGMNPPASSLPRGYVWLYHATPNKYTFASLTAIVFEACDGDGHGPGCQQMTGTPPTLADGITVAQYMEDLFKIKYSEIWSNCGYVVAWIVFLRLLALLALRFVNHTKR</sequence>
<evidence type="ECO:0000256" key="8">
    <source>
        <dbReference type="ARBA" id="ARBA00023136"/>
    </source>
</evidence>
<dbReference type="InterPro" id="IPR010929">
    <property type="entry name" value="PDR_CDR_ABC"/>
</dbReference>
<dbReference type="GO" id="GO:0140359">
    <property type="term" value="F:ABC-type transporter activity"/>
    <property type="evidence" value="ECO:0007669"/>
    <property type="project" value="InterPro"/>
</dbReference>
<comment type="caution">
    <text evidence="12">The sequence shown here is derived from an EMBL/GenBank/DDBJ whole genome shotgun (WGS) entry which is preliminary data.</text>
</comment>
<feature type="region of interest" description="Disordered" evidence="9">
    <location>
        <begin position="600"/>
        <end position="636"/>
    </location>
</feature>
<dbReference type="Pfam" id="PF06422">
    <property type="entry name" value="PDR_CDR"/>
    <property type="match status" value="1"/>
</dbReference>
<dbReference type="PANTHER" id="PTHR19241">
    <property type="entry name" value="ATP-BINDING CASSETTE TRANSPORTER"/>
    <property type="match status" value="1"/>
</dbReference>
<feature type="transmembrane region" description="Helical" evidence="10">
    <location>
        <begin position="1277"/>
        <end position="1297"/>
    </location>
</feature>
<evidence type="ECO:0000313" key="13">
    <source>
        <dbReference type="Proteomes" id="UP001165121"/>
    </source>
</evidence>
<feature type="transmembrane region" description="Helical" evidence="10">
    <location>
        <begin position="1815"/>
        <end position="1836"/>
    </location>
</feature>
<gene>
    <name evidence="12" type="ORF">Pfra01_002508900</name>
</gene>
<feature type="transmembrane region" description="Helical" evidence="10">
    <location>
        <begin position="1208"/>
        <end position="1227"/>
    </location>
</feature>
<dbReference type="FunFam" id="3.40.50.300:FF:000289">
    <property type="entry name" value="ABC transporter G family member 31"/>
    <property type="match status" value="1"/>
</dbReference>
<feature type="compositionally biased region" description="Polar residues" evidence="9">
    <location>
        <begin position="138"/>
        <end position="147"/>
    </location>
</feature>
<evidence type="ECO:0000256" key="7">
    <source>
        <dbReference type="ARBA" id="ARBA00022989"/>
    </source>
</evidence>
<dbReference type="SMART" id="SM00382">
    <property type="entry name" value="AAA"/>
    <property type="match status" value="2"/>
</dbReference>
<dbReference type="Pfam" id="PF19055">
    <property type="entry name" value="ABC2_membrane_7"/>
    <property type="match status" value="1"/>
</dbReference>
<dbReference type="Proteomes" id="UP001165121">
    <property type="component" value="Unassembled WGS sequence"/>
</dbReference>
<keyword evidence="3" id="KW-0813">Transport</keyword>